<evidence type="ECO:0000256" key="4">
    <source>
        <dbReference type="ARBA" id="ARBA00022692"/>
    </source>
</evidence>
<name>A0A328BEE7_9CAUL</name>
<keyword evidence="4 8" id="KW-0812">Transmembrane</keyword>
<feature type="transmembrane region" description="Helical" evidence="8">
    <location>
        <begin position="71"/>
        <end position="93"/>
    </location>
</feature>
<dbReference type="InterPro" id="IPR020846">
    <property type="entry name" value="MFS_dom"/>
</dbReference>
<feature type="transmembrane region" description="Helical" evidence="8">
    <location>
        <begin position="254"/>
        <end position="272"/>
    </location>
</feature>
<keyword evidence="3" id="KW-1003">Cell membrane</keyword>
<keyword evidence="5" id="KW-0769">Symport</keyword>
<dbReference type="PANTHER" id="PTHR43528:SF5">
    <property type="entry name" value="PROLINE_BETAINE TRANSPORTER"/>
    <property type="match status" value="1"/>
</dbReference>
<feature type="transmembrane region" description="Helical" evidence="8">
    <location>
        <begin position="323"/>
        <end position="343"/>
    </location>
</feature>
<keyword evidence="6 8" id="KW-1133">Transmembrane helix</keyword>
<proteinExistence type="predicted"/>
<reference evidence="10 11" key="1">
    <citation type="submission" date="2018-05" db="EMBL/GenBank/DDBJ databases">
        <authorList>
            <person name="Lanie J.A."/>
            <person name="Ng W.-L."/>
            <person name="Kazmierczak K.M."/>
            <person name="Andrzejewski T.M."/>
            <person name="Davidsen T.M."/>
            <person name="Wayne K.J."/>
            <person name="Tettelin H."/>
            <person name="Glass J.I."/>
            <person name="Rusch D."/>
            <person name="Podicherti R."/>
            <person name="Tsui H.-C.T."/>
            <person name="Winkler M.E."/>
        </authorList>
    </citation>
    <scope>NUCLEOTIDE SEQUENCE [LARGE SCALE GENOMIC DNA]</scope>
    <source>
        <strain evidence="10 11">BUT-10</strain>
    </source>
</reference>
<dbReference type="OrthoDB" id="9783227at2"/>
<dbReference type="GO" id="GO:0015293">
    <property type="term" value="F:symporter activity"/>
    <property type="evidence" value="ECO:0007669"/>
    <property type="project" value="UniProtKB-KW"/>
</dbReference>
<keyword evidence="7 8" id="KW-0472">Membrane</keyword>
<evidence type="ECO:0000256" key="1">
    <source>
        <dbReference type="ARBA" id="ARBA00004651"/>
    </source>
</evidence>
<organism evidence="10 11">
    <name type="scientific">Phenylobacterium kunshanense</name>
    <dbReference type="NCBI Taxonomy" id="1445034"/>
    <lineage>
        <taxon>Bacteria</taxon>
        <taxon>Pseudomonadati</taxon>
        <taxon>Pseudomonadota</taxon>
        <taxon>Alphaproteobacteria</taxon>
        <taxon>Caulobacterales</taxon>
        <taxon>Caulobacteraceae</taxon>
        <taxon>Phenylobacterium</taxon>
    </lineage>
</organism>
<feature type="transmembrane region" description="Helical" evidence="8">
    <location>
        <begin position="349"/>
        <end position="372"/>
    </location>
</feature>
<gene>
    <name evidence="10" type="ORF">DJ019_12360</name>
</gene>
<feature type="transmembrane region" description="Helical" evidence="8">
    <location>
        <begin position="125"/>
        <end position="145"/>
    </location>
</feature>
<feature type="transmembrane region" description="Helical" evidence="8">
    <location>
        <begin position="100"/>
        <end position="119"/>
    </location>
</feature>
<evidence type="ECO:0000256" key="8">
    <source>
        <dbReference type="SAM" id="Phobius"/>
    </source>
</evidence>
<dbReference type="PANTHER" id="PTHR43528">
    <property type="entry name" value="ALPHA-KETOGLUTARATE PERMEASE"/>
    <property type="match status" value="1"/>
</dbReference>
<evidence type="ECO:0000259" key="9">
    <source>
        <dbReference type="PROSITE" id="PS50850"/>
    </source>
</evidence>
<dbReference type="PROSITE" id="PS50850">
    <property type="entry name" value="MFS"/>
    <property type="match status" value="1"/>
</dbReference>
<comment type="subcellular location">
    <subcellularLocation>
        <location evidence="1">Cell membrane</location>
        <topology evidence="1">Multi-pass membrane protein</topology>
    </subcellularLocation>
</comment>
<evidence type="ECO:0000256" key="2">
    <source>
        <dbReference type="ARBA" id="ARBA00022448"/>
    </source>
</evidence>
<evidence type="ECO:0000256" key="5">
    <source>
        <dbReference type="ARBA" id="ARBA00022847"/>
    </source>
</evidence>
<dbReference type="CDD" id="cd17367">
    <property type="entry name" value="MFS_KgtP"/>
    <property type="match status" value="1"/>
</dbReference>
<dbReference type="SUPFAM" id="SSF103473">
    <property type="entry name" value="MFS general substrate transporter"/>
    <property type="match status" value="1"/>
</dbReference>
<feature type="transmembrane region" description="Helical" evidence="8">
    <location>
        <begin position="201"/>
        <end position="220"/>
    </location>
</feature>
<dbReference type="Pfam" id="PF00083">
    <property type="entry name" value="Sugar_tr"/>
    <property type="match status" value="2"/>
</dbReference>
<dbReference type="InterPro" id="IPR005828">
    <property type="entry name" value="MFS_sugar_transport-like"/>
</dbReference>
<keyword evidence="11" id="KW-1185">Reference proteome</keyword>
<dbReference type="EMBL" id="QFYS01000005">
    <property type="protein sequence ID" value="RAK64811.1"/>
    <property type="molecule type" value="Genomic_DNA"/>
</dbReference>
<evidence type="ECO:0000256" key="3">
    <source>
        <dbReference type="ARBA" id="ARBA00022475"/>
    </source>
</evidence>
<protein>
    <submittedName>
        <fullName evidence="10">Alpha-ketoglutarate permease</fullName>
    </submittedName>
</protein>
<accession>A0A328BEE7</accession>
<sequence length="447" mass="48234">MTATETGADSQVPPELLKPGLTAGQRFRAILGGSSGNLVEWYDWFVYSVFAVYFSRHFFPGDDDLAGLLKTMAVFAVGFFARPLGAWLMGLYADRAGRRTALTAAVSLMCGGSLIIAVLPGYETIGIAAPILLVVARILQGLSVGGEYGASATYLSEMAGRRRRGFWSSFQFVTMVLGQLIALGVLSLMQALLPRPELEAWGWRIPFLIGAAMAVVVFWIRSRMDESQSYENAKASGAERARTMMLFLHYPKQTLTIFGFTAGGSLAFYAFTTYMPKFLTAKDHAAYFSDSMATAITAGGLVVYLFALPLFGWLSDHMGRKATLWIAFGGGALATYPVMTTLAATDNAWLAFALVSLMIFLMSGYNAVSAVVKAELFPANIRALGVALPYGLSAAIFGGTAEAMALWFKSIGAESGFYIYVAGAMAIAFLIVFLLPDTRKHSLILED</sequence>
<dbReference type="RefSeq" id="WP_111276349.1">
    <property type="nucleotide sequence ID" value="NZ_QFYS01000005.1"/>
</dbReference>
<dbReference type="InterPro" id="IPR005829">
    <property type="entry name" value="Sugar_transporter_CS"/>
</dbReference>
<evidence type="ECO:0000256" key="6">
    <source>
        <dbReference type="ARBA" id="ARBA00022989"/>
    </source>
</evidence>
<dbReference type="PROSITE" id="PS00216">
    <property type="entry name" value="SUGAR_TRANSPORT_1"/>
    <property type="match status" value="1"/>
</dbReference>
<keyword evidence="2" id="KW-0813">Transport</keyword>
<dbReference type="InterPro" id="IPR051084">
    <property type="entry name" value="H+-coupled_symporters"/>
</dbReference>
<dbReference type="Proteomes" id="UP000249524">
    <property type="component" value="Unassembled WGS sequence"/>
</dbReference>
<evidence type="ECO:0000256" key="7">
    <source>
        <dbReference type="ARBA" id="ARBA00023136"/>
    </source>
</evidence>
<dbReference type="FunFam" id="1.20.1250.20:FF:000001">
    <property type="entry name" value="Dicarboxylate MFS transporter"/>
    <property type="match status" value="1"/>
</dbReference>
<feature type="transmembrane region" description="Helical" evidence="8">
    <location>
        <begin position="417"/>
        <end position="435"/>
    </location>
</feature>
<feature type="transmembrane region" description="Helical" evidence="8">
    <location>
        <begin position="166"/>
        <end position="189"/>
    </location>
</feature>
<dbReference type="PROSITE" id="PS00217">
    <property type="entry name" value="SUGAR_TRANSPORT_2"/>
    <property type="match status" value="1"/>
</dbReference>
<dbReference type="AlphaFoldDB" id="A0A328BEE7"/>
<comment type="caution">
    <text evidence="10">The sequence shown here is derived from an EMBL/GenBank/DDBJ whole genome shotgun (WGS) entry which is preliminary data.</text>
</comment>
<dbReference type="Gene3D" id="1.20.1250.20">
    <property type="entry name" value="MFS general substrate transporter like domains"/>
    <property type="match status" value="1"/>
</dbReference>
<evidence type="ECO:0000313" key="10">
    <source>
        <dbReference type="EMBL" id="RAK64811.1"/>
    </source>
</evidence>
<feature type="domain" description="Major facilitator superfamily (MFS) profile" evidence="9">
    <location>
        <begin position="29"/>
        <end position="439"/>
    </location>
</feature>
<evidence type="ECO:0000313" key="11">
    <source>
        <dbReference type="Proteomes" id="UP000249524"/>
    </source>
</evidence>
<feature type="transmembrane region" description="Helical" evidence="8">
    <location>
        <begin position="292"/>
        <end position="311"/>
    </location>
</feature>
<dbReference type="GO" id="GO:0005886">
    <property type="term" value="C:plasma membrane"/>
    <property type="evidence" value="ECO:0007669"/>
    <property type="project" value="UniProtKB-SubCell"/>
</dbReference>
<feature type="transmembrane region" description="Helical" evidence="8">
    <location>
        <begin position="384"/>
        <end position="405"/>
    </location>
</feature>
<dbReference type="InterPro" id="IPR036259">
    <property type="entry name" value="MFS_trans_sf"/>
</dbReference>